<organism evidence="1 2">
    <name type="scientific">Lentibacillus halodurans</name>
    <dbReference type="NCBI Taxonomy" id="237679"/>
    <lineage>
        <taxon>Bacteria</taxon>
        <taxon>Bacillati</taxon>
        <taxon>Bacillota</taxon>
        <taxon>Bacilli</taxon>
        <taxon>Bacillales</taxon>
        <taxon>Bacillaceae</taxon>
        <taxon>Lentibacillus</taxon>
    </lineage>
</organism>
<dbReference type="STRING" id="237679.SAMN04488072_11322"/>
<sequence length="57" mass="6991">MDFKIITQQQAEEIAYQWHYDGKYAFYDMDTDEENLINGKARLRCYKRFGGDRLFWT</sequence>
<protein>
    <submittedName>
        <fullName evidence="1">Uncharacterized protein</fullName>
    </submittedName>
</protein>
<dbReference type="Proteomes" id="UP000198642">
    <property type="component" value="Unassembled WGS sequence"/>
</dbReference>
<dbReference type="AlphaFoldDB" id="A0A1I0ZS54"/>
<evidence type="ECO:0000313" key="1">
    <source>
        <dbReference type="EMBL" id="SFB28367.1"/>
    </source>
</evidence>
<evidence type="ECO:0000313" key="2">
    <source>
        <dbReference type="Proteomes" id="UP000198642"/>
    </source>
</evidence>
<accession>A0A1I0ZS54</accession>
<gene>
    <name evidence="1" type="ORF">SAMN04488072_11322</name>
</gene>
<dbReference type="RefSeq" id="WP_170848272.1">
    <property type="nucleotide sequence ID" value="NZ_FOJW01000013.1"/>
</dbReference>
<dbReference type="EMBL" id="FOJW01000013">
    <property type="protein sequence ID" value="SFB28367.1"/>
    <property type="molecule type" value="Genomic_DNA"/>
</dbReference>
<reference evidence="1 2" key="1">
    <citation type="submission" date="2016-10" db="EMBL/GenBank/DDBJ databases">
        <authorList>
            <person name="de Groot N.N."/>
        </authorList>
    </citation>
    <scope>NUCLEOTIDE SEQUENCE [LARGE SCALE GENOMIC DNA]</scope>
    <source>
        <strain evidence="1 2">CGMCC 1.3702</strain>
    </source>
</reference>
<name>A0A1I0ZS54_9BACI</name>
<proteinExistence type="predicted"/>
<keyword evidence="2" id="KW-1185">Reference proteome</keyword>